<dbReference type="InterPro" id="IPR003593">
    <property type="entry name" value="AAA+_ATPase"/>
</dbReference>
<evidence type="ECO:0000256" key="5">
    <source>
        <dbReference type="ARBA" id="ARBA00022741"/>
    </source>
</evidence>
<evidence type="ECO:0000256" key="8">
    <source>
        <dbReference type="ARBA" id="ARBA00023136"/>
    </source>
</evidence>
<protein>
    <submittedName>
        <fullName evidence="10">ATP-binding cassette domain-containing protein</fullName>
    </submittedName>
</protein>
<feature type="domain" description="ABC transporter" evidence="9">
    <location>
        <begin position="7"/>
        <end position="242"/>
    </location>
</feature>
<comment type="caution">
    <text evidence="10">The sequence shown here is derived from an EMBL/GenBank/DDBJ whole genome shotgun (WGS) entry which is preliminary data.</text>
</comment>
<dbReference type="GO" id="GO:0016887">
    <property type="term" value="F:ATP hydrolysis activity"/>
    <property type="evidence" value="ECO:0007669"/>
    <property type="project" value="InterPro"/>
</dbReference>
<organism evidence="10 11">
    <name type="scientific">Sporofaciens musculi</name>
    <dbReference type="NCBI Taxonomy" id="2681861"/>
    <lineage>
        <taxon>Bacteria</taxon>
        <taxon>Bacillati</taxon>
        <taxon>Bacillota</taxon>
        <taxon>Clostridia</taxon>
        <taxon>Lachnospirales</taxon>
        <taxon>Lachnospiraceae</taxon>
        <taxon>Sporofaciens</taxon>
    </lineage>
</organism>
<proteinExistence type="predicted"/>
<evidence type="ECO:0000256" key="2">
    <source>
        <dbReference type="ARBA" id="ARBA00022448"/>
    </source>
</evidence>
<dbReference type="SUPFAM" id="SSF52540">
    <property type="entry name" value="P-loop containing nucleoside triphosphate hydrolases"/>
    <property type="match status" value="2"/>
</dbReference>
<keyword evidence="6 10" id="KW-0067">ATP-binding</keyword>
<comment type="subcellular location">
    <subcellularLocation>
        <location evidence="1">Cell membrane</location>
        <topology evidence="1">Peripheral membrane protein</topology>
    </subcellularLocation>
</comment>
<dbReference type="PANTHER" id="PTHR43790:SF9">
    <property type="entry name" value="GALACTOFURANOSE TRANSPORTER ATP-BINDING PROTEIN YTFR"/>
    <property type="match status" value="1"/>
</dbReference>
<evidence type="ECO:0000313" key="11">
    <source>
        <dbReference type="Proteomes" id="UP000460412"/>
    </source>
</evidence>
<dbReference type="GO" id="GO:0005524">
    <property type="term" value="F:ATP binding"/>
    <property type="evidence" value="ECO:0007669"/>
    <property type="project" value="UniProtKB-KW"/>
</dbReference>
<keyword evidence="2" id="KW-0813">Transport</keyword>
<name>A0A7X3SKE2_9FIRM</name>
<dbReference type="InterPro" id="IPR003439">
    <property type="entry name" value="ABC_transporter-like_ATP-bd"/>
</dbReference>
<dbReference type="PANTHER" id="PTHR43790">
    <property type="entry name" value="CARBOHYDRATE TRANSPORT ATP-BINDING PROTEIN MG119-RELATED"/>
    <property type="match status" value="1"/>
</dbReference>
<evidence type="ECO:0000256" key="1">
    <source>
        <dbReference type="ARBA" id="ARBA00004202"/>
    </source>
</evidence>
<dbReference type="InterPro" id="IPR027417">
    <property type="entry name" value="P-loop_NTPase"/>
</dbReference>
<gene>
    <name evidence="10" type="ORF">GN277_18485</name>
</gene>
<dbReference type="RefSeq" id="WP_159752501.1">
    <property type="nucleotide sequence ID" value="NZ_CASZNZ010000055.1"/>
</dbReference>
<dbReference type="EMBL" id="WUQX01000001">
    <property type="protein sequence ID" value="MXP77291.1"/>
    <property type="molecule type" value="Genomic_DNA"/>
</dbReference>
<dbReference type="Gene3D" id="3.40.50.300">
    <property type="entry name" value="P-loop containing nucleotide triphosphate hydrolases"/>
    <property type="match status" value="2"/>
</dbReference>
<sequence>MDKESMLGIENLTKSYSGTIVLNRVSMEIKKGEIHALIGENGAGKSTLCKMIAGAVEPTEGTIVIRGTAYNRLTPKKAKEEGVTMVYQEFNLISEMTVYENLFVGKEIRKGIFTDKNKMMEMSRNIFREMGVDIDCTEKIKDISVAYCQLVEIAKALLEDSRLLILDEPTAPLTTKEIELLFRVLGKLKDRGISMIYISHRLEEIFQICDRITVLRDGNYIASLDTKGTTKEELIRLMIGRELSQEFPKRLLEAECDGTKTVLKVEGLTNGKLKNVSFELKQGEILGIAGLVGAGRTETARAIFGADTITEGEIYIKGKKVKVKSPLQAIRHGIGLIPEDRKRQGVMLWQSVSDNISLVVIQELAGRLLVNNKKEKALLDKEINMLNIKLQSVKQPVESLSGGNQQKVVLAKWLATKCDILIFDEPTRGIDVGAKKEIYDFLFRLKKEGKSVILISSEMSEILNLSDRILVMYEGRMTGELGYKDATQELVLRKASGM</sequence>
<dbReference type="GO" id="GO:0005886">
    <property type="term" value="C:plasma membrane"/>
    <property type="evidence" value="ECO:0007669"/>
    <property type="project" value="UniProtKB-SubCell"/>
</dbReference>
<dbReference type="CDD" id="cd03215">
    <property type="entry name" value="ABC_Carb_Monos_II"/>
    <property type="match status" value="1"/>
</dbReference>
<dbReference type="AlphaFoldDB" id="A0A7X3SKE2"/>
<dbReference type="PROSITE" id="PS50893">
    <property type="entry name" value="ABC_TRANSPORTER_2"/>
    <property type="match status" value="2"/>
</dbReference>
<dbReference type="SMART" id="SM00382">
    <property type="entry name" value="AAA"/>
    <property type="match status" value="2"/>
</dbReference>
<accession>A0A7X3SKE2</accession>
<evidence type="ECO:0000313" key="10">
    <source>
        <dbReference type="EMBL" id="MXP77291.1"/>
    </source>
</evidence>
<dbReference type="CDD" id="cd03216">
    <property type="entry name" value="ABC_Carb_Monos_I"/>
    <property type="match status" value="1"/>
</dbReference>
<dbReference type="InterPro" id="IPR017871">
    <property type="entry name" value="ABC_transporter-like_CS"/>
</dbReference>
<dbReference type="FunFam" id="3.40.50.300:FF:000127">
    <property type="entry name" value="Ribose import ATP-binding protein RbsA"/>
    <property type="match status" value="1"/>
</dbReference>
<dbReference type="PROSITE" id="PS00211">
    <property type="entry name" value="ABC_TRANSPORTER_1"/>
    <property type="match status" value="1"/>
</dbReference>
<evidence type="ECO:0000256" key="3">
    <source>
        <dbReference type="ARBA" id="ARBA00022475"/>
    </source>
</evidence>
<evidence type="ECO:0000259" key="9">
    <source>
        <dbReference type="PROSITE" id="PS50893"/>
    </source>
</evidence>
<dbReference type="Proteomes" id="UP000460412">
    <property type="component" value="Unassembled WGS sequence"/>
</dbReference>
<keyword evidence="8" id="KW-0472">Membrane</keyword>
<keyword evidence="7" id="KW-1278">Translocase</keyword>
<dbReference type="Pfam" id="PF00005">
    <property type="entry name" value="ABC_tran"/>
    <property type="match status" value="2"/>
</dbReference>
<evidence type="ECO:0000256" key="6">
    <source>
        <dbReference type="ARBA" id="ARBA00022840"/>
    </source>
</evidence>
<reference evidence="10 11" key="1">
    <citation type="submission" date="2019-12" db="EMBL/GenBank/DDBJ databases">
        <title>Sporaefaciens musculi gen. nov., sp. nov., a novel bacterium isolated from the caecum of an obese mouse.</title>
        <authorList>
            <person name="Rasmussen T.S."/>
            <person name="Streidl T."/>
            <person name="Hitch T.C.A."/>
            <person name="Wortmann E."/>
            <person name="Deptula P."/>
            <person name="Hansen M."/>
            <person name="Nielsen D.S."/>
            <person name="Clavel T."/>
            <person name="Vogensen F.K."/>
        </authorList>
    </citation>
    <scope>NUCLEOTIDE SEQUENCE [LARGE SCALE GENOMIC DNA]</scope>
    <source>
        <strain evidence="10 11">WCA-9-b2</strain>
    </source>
</reference>
<feature type="domain" description="ABC transporter" evidence="9">
    <location>
        <begin position="257"/>
        <end position="495"/>
    </location>
</feature>
<keyword evidence="4" id="KW-0677">Repeat</keyword>
<dbReference type="InterPro" id="IPR050107">
    <property type="entry name" value="ABC_carbohydrate_import_ATPase"/>
</dbReference>
<evidence type="ECO:0000256" key="7">
    <source>
        <dbReference type="ARBA" id="ARBA00022967"/>
    </source>
</evidence>
<keyword evidence="3" id="KW-1003">Cell membrane</keyword>
<keyword evidence="11" id="KW-1185">Reference proteome</keyword>
<evidence type="ECO:0000256" key="4">
    <source>
        <dbReference type="ARBA" id="ARBA00022737"/>
    </source>
</evidence>
<keyword evidence="5" id="KW-0547">Nucleotide-binding</keyword>